<keyword evidence="1" id="KW-0812">Transmembrane</keyword>
<keyword evidence="1" id="KW-1133">Transmembrane helix</keyword>
<gene>
    <name evidence="2" type="ORF">RchiOBHm_Chr2g0137131</name>
</gene>
<evidence type="ECO:0000256" key="1">
    <source>
        <dbReference type="SAM" id="Phobius"/>
    </source>
</evidence>
<dbReference type="Gramene" id="PRQ50791">
    <property type="protein sequence ID" value="PRQ50791"/>
    <property type="gene ID" value="RchiOBHm_Chr2g0137131"/>
</dbReference>
<proteinExistence type="predicted"/>
<evidence type="ECO:0000313" key="2">
    <source>
        <dbReference type="EMBL" id="PRQ50791.1"/>
    </source>
</evidence>
<organism evidence="2 3">
    <name type="scientific">Rosa chinensis</name>
    <name type="common">China rose</name>
    <dbReference type="NCBI Taxonomy" id="74649"/>
    <lineage>
        <taxon>Eukaryota</taxon>
        <taxon>Viridiplantae</taxon>
        <taxon>Streptophyta</taxon>
        <taxon>Embryophyta</taxon>
        <taxon>Tracheophyta</taxon>
        <taxon>Spermatophyta</taxon>
        <taxon>Magnoliopsida</taxon>
        <taxon>eudicotyledons</taxon>
        <taxon>Gunneridae</taxon>
        <taxon>Pentapetalae</taxon>
        <taxon>rosids</taxon>
        <taxon>fabids</taxon>
        <taxon>Rosales</taxon>
        <taxon>Rosaceae</taxon>
        <taxon>Rosoideae</taxon>
        <taxon>Rosoideae incertae sedis</taxon>
        <taxon>Rosa</taxon>
    </lineage>
</organism>
<keyword evidence="3" id="KW-1185">Reference proteome</keyword>
<dbReference type="AlphaFoldDB" id="A0A2P6RWI8"/>
<evidence type="ECO:0000313" key="3">
    <source>
        <dbReference type="Proteomes" id="UP000238479"/>
    </source>
</evidence>
<dbReference type="EMBL" id="PDCK01000040">
    <property type="protein sequence ID" value="PRQ50791.1"/>
    <property type="molecule type" value="Genomic_DNA"/>
</dbReference>
<sequence>MNERFHITRGQRFFRGLGRAFLVEPSLLVLLWFPGGIIAKWQNIGLYGLAY</sequence>
<reference evidence="2 3" key="1">
    <citation type="journal article" date="2018" name="Nat. Genet.">
        <title>The Rosa genome provides new insights in the design of modern roses.</title>
        <authorList>
            <person name="Bendahmane M."/>
        </authorList>
    </citation>
    <scope>NUCLEOTIDE SEQUENCE [LARGE SCALE GENOMIC DNA]</scope>
    <source>
        <strain evidence="3">cv. Old Blush</strain>
    </source>
</reference>
<keyword evidence="1" id="KW-0472">Membrane</keyword>
<name>A0A2P6RWI8_ROSCH</name>
<comment type="caution">
    <text evidence="2">The sequence shown here is derived from an EMBL/GenBank/DDBJ whole genome shotgun (WGS) entry which is preliminary data.</text>
</comment>
<feature type="transmembrane region" description="Helical" evidence="1">
    <location>
        <begin position="21"/>
        <end position="41"/>
    </location>
</feature>
<accession>A0A2P6RWI8</accession>
<dbReference type="Proteomes" id="UP000238479">
    <property type="component" value="Chromosome 2"/>
</dbReference>
<protein>
    <submittedName>
        <fullName evidence="2">Uncharacterized protein</fullName>
    </submittedName>
</protein>